<keyword evidence="3" id="KW-0288">FMN</keyword>
<evidence type="ECO:0000256" key="5">
    <source>
        <dbReference type="ARBA" id="ARBA00024042"/>
    </source>
</evidence>
<proteinExistence type="inferred from homology"/>
<feature type="region of interest" description="Disordered" evidence="6">
    <location>
        <begin position="379"/>
        <end position="403"/>
    </location>
</feature>
<dbReference type="PROSITE" id="PS51349">
    <property type="entry name" value="FMN_HYDROXY_ACID_DH_2"/>
    <property type="match status" value="1"/>
</dbReference>
<dbReference type="PANTHER" id="PTHR10578:SF107">
    <property type="entry name" value="2-HYDROXYACID OXIDASE 1"/>
    <property type="match status" value="1"/>
</dbReference>
<feature type="domain" description="FMN hydroxy acid dehydrogenase" evidence="7">
    <location>
        <begin position="1"/>
        <end position="381"/>
    </location>
</feature>
<gene>
    <name evidence="8" type="ORF">MON41_03160</name>
</gene>
<protein>
    <submittedName>
        <fullName evidence="8">Alpha-hydroxy-acid oxidizing protein</fullName>
    </submittedName>
</protein>
<evidence type="ECO:0000256" key="3">
    <source>
        <dbReference type="ARBA" id="ARBA00022643"/>
    </source>
</evidence>
<evidence type="ECO:0000256" key="4">
    <source>
        <dbReference type="ARBA" id="ARBA00023002"/>
    </source>
</evidence>
<organism evidence="8 9">
    <name type="scientific">Teichococcus vastitatis</name>
    <dbReference type="NCBI Taxonomy" id="2307076"/>
    <lineage>
        <taxon>Bacteria</taxon>
        <taxon>Pseudomonadati</taxon>
        <taxon>Pseudomonadota</taxon>
        <taxon>Alphaproteobacteria</taxon>
        <taxon>Acetobacterales</taxon>
        <taxon>Roseomonadaceae</taxon>
        <taxon>Roseomonas</taxon>
    </lineage>
</organism>
<dbReference type="CDD" id="cd02809">
    <property type="entry name" value="alpha_hydroxyacid_oxid_FMN"/>
    <property type="match status" value="1"/>
</dbReference>
<dbReference type="PROSITE" id="PS00557">
    <property type="entry name" value="FMN_HYDROXY_ACID_DH_1"/>
    <property type="match status" value="1"/>
</dbReference>
<dbReference type="InterPro" id="IPR008259">
    <property type="entry name" value="FMN_hydac_DH_AS"/>
</dbReference>
<comment type="similarity">
    <text evidence="5">Belongs to the FMN-dependent alpha-hydroxy acid dehydrogenase family.</text>
</comment>
<dbReference type="InterPro" id="IPR013785">
    <property type="entry name" value="Aldolase_TIM"/>
</dbReference>
<dbReference type="InterPro" id="IPR012133">
    <property type="entry name" value="Alpha-hydoxy_acid_DH_FMN"/>
</dbReference>
<name>A0ABS9W0D3_9PROT</name>
<dbReference type="NCBIfam" id="NF008398">
    <property type="entry name" value="PRK11197.1"/>
    <property type="match status" value="1"/>
</dbReference>
<dbReference type="PIRSF" id="PIRSF000138">
    <property type="entry name" value="Al-hdrx_acd_dh"/>
    <property type="match status" value="1"/>
</dbReference>
<keyword evidence="4" id="KW-0560">Oxidoreductase</keyword>
<evidence type="ECO:0000256" key="2">
    <source>
        <dbReference type="ARBA" id="ARBA00022630"/>
    </source>
</evidence>
<dbReference type="Pfam" id="PF01070">
    <property type="entry name" value="FMN_dh"/>
    <property type="match status" value="1"/>
</dbReference>
<dbReference type="RefSeq" id="WP_120008215.1">
    <property type="nucleotide sequence ID" value="NZ_JALBUU010000004.1"/>
</dbReference>
<dbReference type="PANTHER" id="PTHR10578">
    <property type="entry name" value="S -2-HYDROXY-ACID OXIDASE-RELATED"/>
    <property type="match status" value="1"/>
</dbReference>
<sequence>MPPVTNIEDLRLRARRRIPRAIFDYADRGSYDEATYRANRDDLAALKLRQRVMIDVSGRSTASTMLGEPVSMPVAIAPTGLTGLFHADGEIHGCRAAHAFGIPFTLSTMSICSIEDVAEAVDKPFWFQLYVMRDRGFSRSLVERAIAARCSALVLTLDLQIQGQRHNDIKNGLAVPPKLTARNLLDIATKPRWALEVLRGKRKTFGNLTDAPGAKEGLNTLSHWIAGQFDPSLSWKDVEWIRSIWPGKLILKGVLDTEDARIASGLGASALVVSNHGGRQLDGAPSSISVLPAIADAVGDQIEVLFDGGVRSGQDVVKALSLGAKGCMIGKAWLYGLAAGGGPGVTNALEIIRKEMDVTMALTGTKSISELSPDIIHGARPGEEVARPPETMRQTLSERSMAL</sequence>
<keyword evidence="2" id="KW-0285">Flavoprotein</keyword>
<evidence type="ECO:0000313" key="9">
    <source>
        <dbReference type="Proteomes" id="UP001201985"/>
    </source>
</evidence>
<dbReference type="EMBL" id="JALBUU010000004">
    <property type="protein sequence ID" value="MCI0752763.1"/>
    <property type="molecule type" value="Genomic_DNA"/>
</dbReference>
<dbReference type="SUPFAM" id="SSF51395">
    <property type="entry name" value="FMN-linked oxidoreductases"/>
    <property type="match status" value="1"/>
</dbReference>
<accession>A0ABS9W0D3</accession>
<keyword evidence="9" id="KW-1185">Reference proteome</keyword>
<comment type="cofactor">
    <cofactor evidence="1">
        <name>FMN</name>
        <dbReference type="ChEBI" id="CHEBI:58210"/>
    </cofactor>
</comment>
<reference evidence="8 9" key="1">
    <citation type="submission" date="2022-03" db="EMBL/GenBank/DDBJ databases">
        <title>Complete genome analysis of Roseomonas KG 17.1 : a prolific producer of plant growth promoters.</title>
        <authorList>
            <person name="Saadouli I."/>
            <person name="Najjari A."/>
            <person name="Mosbah A."/>
            <person name="Ouzari H.I."/>
        </authorList>
    </citation>
    <scope>NUCLEOTIDE SEQUENCE [LARGE SCALE GENOMIC DNA]</scope>
    <source>
        <strain evidence="8 9">KG17-1</strain>
    </source>
</reference>
<evidence type="ECO:0000256" key="6">
    <source>
        <dbReference type="SAM" id="MobiDB-lite"/>
    </source>
</evidence>
<evidence type="ECO:0000256" key="1">
    <source>
        <dbReference type="ARBA" id="ARBA00001917"/>
    </source>
</evidence>
<dbReference type="InterPro" id="IPR000262">
    <property type="entry name" value="FMN-dep_DH"/>
</dbReference>
<comment type="caution">
    <text evidence="8">The sequence shown here is derived from an EMBL/GenBank/DDBJ whole genome shotgun (WGS) entry which is preliminary data.</text>
</comment>
<dbReference type="Gene3D" id="3.20.20.70">
    <property type="entry name" value="Aldolase class I"/>
    <property type="match status" value="1"/>
</dbReference>
<dbReference type="Proteomes" id="UP001201985">
    <property type="component" value="Unassembled WGS sequence"/>
</dbReference>
<evidence type="ECO:0000259" key="7">
    <source>
        <dbReference type="PROSITE" id="PS51349"/>
    </source>
</evidence>
<dbReference type="InterPro" id="IPR037396">
    <property type="entry name" value="FMN_HAD"/>
</dbReference>
<evidence type="ECO:0000313" key="8">
    <source>
        <dbReference type="EMBL" id="MCI0752763.1"/>
    </source>
</evidence>
<feature type="compositionally biased region" description="Polar residues" evidence="6">
    <location>
        <begin position="392"/>
        <end position="403"/>
    </location>
</feature>